<dbReference type="SUPFAM" id="SSF54523">
    <property type="entry name" value="Pili subunits"/>
    <property type="match status" value="1"/>
</dbReference>
<keyword evidence="1" id="KW-0472">Membrane</keyword>
<keyword evidence="1" id="KW-1133">Transmembrane helix</keyword>
<dbReference type="EMBL" id="CP012543">
    <property type="protein sequence ID" value="QCD46479.1"/>
    <property type="molecule type" value="Genomic_DNA"/>
</dbReference>
<organism evidence="2 3">
    <name type="scientific">Campylobacter rectus</name>
    <name type="common">Wolinella recta</name>
    <dbReference type="NCBI Taxonomy" id="203"/>
    <lineage>
        <taxon>Bacteria</taxon>
        <taxon>Pseudomonadati</taxon>
        <taxon>Campylobacterota</taxon>
        <taxon>Epsilonproteobacteria</taxon>
        <taxon>Campylobacterales</taxon>
        <taxon>Campylobacteraceae</taxon>
        <taxon>Campylobacter</taxon>
    </lineage>
</organism>
<dbReference type="Proteomes" id="UP000502377">
    <property type="component" value="Chromosome"/>
</dbReference>
<proteinExistence type="predicted"/>
<sequence length="151" mass="16781">MNKNAFTTIELIFVIIILGLIAAFAIPRLALSRDDAHYVKIINSIKQIMSDMISYVTSKGELPGDSQSFTSVQNVAFNGNTMIDGKSYPNIIFNTDKCMLKFIFSKNTNDSIIIKLDPATLATDCIALDRNGALDNVKKTEYIISSKEIRH</sequence>
<reference evidence="2 3" key="1">
    <citation type="submission" date="2016-07" db="EMBL/GenBank/DDBJ databases">
        <title>Comparative genomics of the Campylobacter concisus group.</title>
        <authorList>
            <person name="Miller W.G."/>
            <person name="Yee E."/>
            <person name="Chapman M.H."/>
            <person name="Huynh S."/>
            <person name="Bono J.L."/>
            <person name="On S.L.W."/>
            <person name="StLeger J."/>
            <person name="Foster G."/>
            <person name="Parker C.T."/>
        </authorList>
    </citation>
    <scope>NUCLEOTIDE SEQUENCE [LARGE SCALE GENOMIC DNA]</scope>
    <source>
        <strain evidence="2 3">ATCC 33238</strain>
    </source>
</reference>
<accession>A0A6G5QLH7</accession>
<evidence type="ECO:0008006" key="4">
    <source>
        <dbReference type="Google" id="ProtNLM"/>
    </source>
</evidence>
<evidence type="ECO:0000256" key="1">
    <source>
        <dbReference type="SAM" id="Phobius"/>
    </source>
</evidence>
<feature type="transmembrane region" description="Helical" evidence="1">
    <location>
        <begin position="12"/>
        <end position="31"/>
    </location>
</feature>
<dbReference type="InterPro" id="IPR045584">
    <property type="entry name" value="Pilin-like"/>
</dbReference>
<dbReference type="Gene3D" id="3.30.700.10">
    <property type="entry name" value="Glycoprotein, Type 4 Pilin"/>
    <property type="match status" value="1"/>
</dbReference>
<protein>
    <recommendedName>
        <fullName evidence="4">Type II secretion system protein</fullName>
    </recommendedName>
</protein>
<dbReference type="RefSeq" id="WP_002946113.1">
    <property type="nucleotide sequence ID" value="NZ_CP012543.1"/>
</dbReference>
<evidence type="ECO:0000313" key="2">
    <source>
        <dbReference type="EMBL" id="QCD46479.1"/>
    </source>
</evidence>
<dbReference type="AlphaFoldDB" id="A0A6G5QLH7"/>
<evidence type="ECO:0000313" key="3">
    <source>
        <dbReference type="Proteomes" id="UP000502377"/>
    </source>
</evidence>
<dbReference type="KEGG" id="crx:CRECT_0800"/>
<keyword evidence="1" id="KW-0812">Transmembrane</keyword>
<name>A0A6G5QLH7_CAMRE</name>
<gene>
    <name evidence="2" type="ORF">CRECT_0800</name>
</gene>